<evidence type="ECO:0000313" key="6">
    <source>
        <dbReference type="EMBL" id="CAI2359251.1"/>
    </source>
</evidence>
<dbReference type="FunFam" id="3.50.50.60:FF:000002">
    <property type="entry name" value="tRNA uridine 5-carboxymethylaminomethyl modification enzyme MnmG"/>
    <property type="match status" value="1"/>
</dbReference>
<comment type="caution">
    <text evidence="6">The sequence shown here is derived from an EMBL/GenBank/DDBJ whole genome shotgun (WGS) entry which is preliminary data.</text>
</comment>
<evidence type="ECO:0000256" key="2">
    <source>
        <dbReference type="ARBA" id="ARBA00007653"/>
    </source>
</evidence>
<dbReference type="AlphaFoldDB" id="A0AAD1X6A4"/>
<keyword evidence="3" id="KW-0285">Flavoprotein</keyword>
<evidence type="ECO:0000256" key="3">
    <source>
        <dbReference type="ARBA" id="ARBA00022630"/>
    </source>
</evidence>
<protein>
    <recommendedName>
        <fullName evidence="5">MnmG N-terminal domain-containing protein</fullName>
    </recommendedName>
</protein>
<dbReference type="Proteomes" id="UP001295684">
    <property type="component" value="Unassembled WGS sequence"/>
</dbReference>
<dbReference type="InterPro" id="IPR004416">
    <property type="entry name" value="MnmG"/>
</dbReference>
<comment type="cofactor">
    <cofactor evidence="1">
        <name>FAD</name>
        <dbReference type="ChEBI" id="CHEBI:57692"/>
    </cofactor>
</comment>
<dbReference type="InterPro" id="IPR020595">
    <property type="entry name" value="MnmG-rel_CS"/>
</dbReference>
<keyword evidence="7" id="KW-1185">Reference proteome</keyword>
<gene>
    <name evidence="6" type="ORF">ECRASSUSDP1_LOCUS537</name>
</gene>
<evidence type="ECO:0000256" key="4">
    <source>
        <dbReference type="ARBA" id="ARBA00022827"/>
    </source>
</evidence>
<dbReference type="PANTHER" id="PTHR11806">
    <property type="entry name" value="GLUCOSE INHIBITED DIVISION PROTEIN A"/>
    <property type="match status" value="1"/>
</dbReference>
<keyword evidence="4" id="KW-0274">FAD</keyword>
<dbReference type="Pfam" id="PF01134">
    <property type="entry name" value="GIDA"/>
    <property type="match status" value="1"/>
</dbReference>
<comment type="similarity">
    <text evidence="2">Belongs to the MnmG family.</text>
</comment>
<dbReference type="EMBL" id="CAMPGE010000506">
    <property type="protein sequence ID" value="CAI2359251.1"/>
    <property type="molecule type" value="Genomic_DNA"/>
</dbReference>
<dbReference type="SUPFAM" id="SSF51905">
    <property type="entry name" value="FAD/NAD(P)-binding domain"/>
    <property type="match status" value="1"/>
</dbReference>
<accession>A0AAD1X6A4</accession>
<dbReference type="GO" id="GO:0030488">
    <property type="term" value="P:tRNA methylation"/>
    <property type="evidence" value="ECO:0007669"/>
    <property type="project" value="TreeGrafter"/>
</dbReference>
<reference evidence="6" key="1">
    <citation type="submission" date="2023-07" db="EMBL/GenBank/DDBJ databases">
        <authorList>
            <consortium name="AG Swart"/>
            <person name="Singh M."/>
            <person name="Singh A."/>
            <person name="Seah K."/>
            <person name="Emmerich C."/>
        </authorList>
    </citation>
    <scope>NUCLEOTIDE SEQUENCE</scope>
    <source>
        <strain evidence="6">DP1</strain>
    </source>
</reference>
<evidence type="ECO:0000259" key="5">
    <source>
        <dbReference type="Pfam" id="PF01134"/>
    </source>
</evidence>
<evidence type="ECO:0000256" key="1">
    <source>
        <dbReference type="ARBA" id="ARBA00001974"/>
    </source>
</evidence>
<dbReference type="PROSITE" id="PS01281">
    <property type="entry name" value="GIDA_2"/>
    <property type="match status" value="1"/>
</dbReference>
<name>A0AAD1X6A4_EUPCR</name>
<feature type="domain" description="MnmG N-terminal" evidence="5">
    <location>
        <begin position="18"/>
        <end position="420"/>
    </location>
</feature>
<dbReference type="Gene3D" id="3.50.50.60">
    <property type="entry name" value="FAD/NAD(P)-binding domain"/>
    <property type="match status" value="2"/>
</dbReference>
<dbReference type="InterPro" id="IPR036188">
    <property type="entry name" value="FAD/NAD-bd_sf"/>
</dbReference>
<organism evidence="6 7">
    <name type="scientific">Euplotes crassus</name>
    <dbReference type="NCBI Taxonomy" id="5936"/>
    <lineage>
        <taxon>Eukaryota</taxon>
        <taxon>Sar</taxon>
        <taxon>Alveolata</taxon>
        <taxon>Ciliophora</taxon>
        <taxon>Intramacronucleata</taxon>
        <taxon>Spirotrichea</taxon>
        <taxon>Hypotrichia</taxon>
        <taxon>Euplotida</taxon>
        <taxon>Euplotidae</taxon>
        <taxon>Moneuplotes</taxon>
    </lineage>
</organism>
<dbReference type="InterPro" id="IPR002218">
    <property type="entry name" value="MnmG-rel"/>
</dbReference>
<dbReference type="InterPro" id="IPR040131">
    <property type="entry name" value="MnmG_N"/>
</dbReference>
<dbReference type="GO" id="GO:0050660">
    <property type="term" value="F:flavin adenine dinucleotide binding"/>
    <property type="evidence" value="ECO:0007669"/>
    <property type="project" value="InterPro"/>
</dbReference>
<dbReference type="FunFam" id="3.50.50.60:FF:000082">
    <property type="entry name" value="protein MTO1 homolog, mitochondrial isoform X1"/>
    <property type="match status" value="1"/>
</dbReference>
<dbReference type="GO" id="GO:0002098">
    <property type="term" value="P:tRNA wobble uridine modification"/>
    <property type="evidence" value="ECO:0007669"/>
    <property type="project" value="InterPro"/>
</dbReference>
<dbReference type="PANTHER" id="PTHR11806:SF0">
    <property type="entry name" value="PROTEIN MTO1 HOMOLOG, MITOCHONDRIAL"/>
    <property type="match status" value="1"/>
</dbReference>
<dbReference type="GO" id="GO:0005737">
    <property type="term" value="C:cytoplasm"/>
    <property type="evidence" value="ECO:0007669"/>
    <property type="project" value="UniProtKB-ARBA"/>
</dbReference>
<sequence length="629" mass="69714">MIAKSLGKRLFSTRTSADVIIIGGGHAGCEAAHASARTGANTVLVTQKLESIGEMSCNPSIGGIGKGTLVREIDALGGIMAKTADEGGIQFKVLNQSKGPAVHGPRCQQDRDLYKKAMLHAMQNTPNLSIVNGSVEDLIANKSTNTVEGIILDNGEEIRSKTTVITTGTFLGGVLHIGKDRYAGGRFMRKDDNAEPPSTKLSKTLRSFNFPMGRMKTGTPPRLKYSTINYEGLEAQESDTDIQYMSLLNQFKGKKPVNDLINCYITYTNPETHNIINENRKLLPDFDENEGQGVPPRYCPSIELKLLRFSQKNKHRVWLEREGSDSDIVYPNGISTSLPEDVQLEFLKTIKGFENVEILRCGYAVEYDYITPNCLKHSLETRILNNLYLAGQINGTTGYEEAAAQGIVAGINAGLQAQNRNPFILNRYQGLIGVLIDDLISIGVKEPYRMFTSRSEFRLLLRPDNADLRLSPLAQEIGILDEEYSDMVDFKKSEHENALKVLKSYQFSTTQWSKYGVPGLSVKNINKLSGDELVSTNSAVSLNSVASAITEHRSSLEEPPFTIDSRAIRPLEIELKYRIYNTRLQKISETLKKEQYNTDISELDPSEVKGTNKLAPPRHSMTIAIFFCG</sequence>
<evidence type="ECO:0000313" key="7">
    <source>
        <dbReference type="Proteomes" id="UP001295684"/>
    </source>
</evidence>
<proteinExistence type="inferred from homology"/>
<dbReference type="NCBIfam" id="TIGR00136">
    <property type="entry name" value="mnmG_gidA"/>
    <property type="match status" value="1"/>
</dbReference>